<dbReference type="RefSeq" id="WP_192862304.1">
    <property type="nucleotide sequence ID" value="NZ_JADAQT010000069.1"/>
</dbReference>
<dbReference type="PROSITE" id="PS50943">
    <property type="entry name" value="HTH_CROC1"/>
    <property type="match status" value="1"/>
</dbReference>
<gene>
    <name evidence="2" type="ORF">IHE71_08420</name>
</gene>
<comment type="caution">
    <text evidence="2">The sequence shown here is derived from an EMBL/GenBank/DDBJ whole genome shotgun (WGS) entry which is preliminary data.</text>
</comment>
<dbReference type="Gene3D" id="1.25.40.10">
    <property type="entry name" value="Tetratricopeptide repeat domain"/>
    <property type="match status" value="1"/>
</dbReference>
<dbReference type="InterPro" id="IPR010982">
    <property type="entry name" value="Lambda_DNA-bd_dom_sf"/>
</dbReference>
<dbReference type="Gene3D" id="1.10.260.40">
    <property type="entry name" value="lambda repressor-like DNA-binding domains"/>
    <property type="match status" value="1"/>
</dbReference>
<dbReference type="CDD" id="cd00093">
    <property type="entry name" value="HTH_XRE"/>
    <property type="match status" value="1"/>
</dbReference>
<dbReference type="SUPFAM" id="SSF47413">
    <property type="entry name" value="lambda repressor-like DNA-binding domains"/>
    <property type="match status" value="1"/>
</dbReference>
<evidence type="ECO:0000259" key="1">
    <source>
        <dbReference type="PROSITE" id="PS50943"/>
    </source>
</evidence>
<feature type="domain" description="HTH cro/C1-type" evidence="1">
    <location>
        <begin position="8"/>
        <end position="62"/>
    </location>
</feature>
<sequence length="429" mass="46345">MVGRRRWLVERRAAAGLTQEALAARVEVERTTIARWETGANTPGLWVRSRLAVALDLTTEQLDGLLRAEPQDDGTNIVETLPEIQERQEAGRLLVLAAGATIDLEDDASSSWAEPVDRLTSPAPGRIGMTDVEHIRALTTAMRAVDHAHGGGACRDAIAAQVRWTQQLLAADATDEVRRHLLVALGDLHNLAGWASFDVGLFTTARRHFARALELGRHAGDASLSANVLYRLGKLHLHRGLSKEALRFFQFGQMLAQGGCGVTDAILWANAAWAYAFLGDRTQMNTALSAATALYESADHDRVESWAAFFDHTDLHASAGVALTSLTDPGEADTNRAIEHLSAAVAQRGPDMARSRSFEHTALAVAHLRVGAIEEGIAFGHEAIDEATAVRSVRTVEKLEPLRAEAARLTTRSGATDLAHRISTLQPTA</sequence>
<dbReference type="InterPro" id="IPR011990">
    <property type="entry name" value="TPR-like_helical_dom_sf"/>
</dbReference>
<dbReference type="InterPro" id="IPR001387">
    <property type="entry name" value="Cro/C1-type_HTH"/>
</dbReference>
<organism evidence="2 3">
    <name type="scientific">Myceligenerans pegani</name>
    <dbReference type="NCBI Taxonomy" id="2776917"/>
    <lineage>
        <taxon>Bacteria</taxon>
        <taxon>Bacillati</taxon>
        <taxon>Actinomycetota</taxon>
        <taxon>Actinomycetes</taxon>
        <taxon>Micrococcales</taxon>
        <taxon>Promicromonosporaceae</taxon>
        <taxon>Myceligenerans</taxon>
    </lineage>
</organism>
<proteinExistence type="predicted"/>
<reference evidence="2 3" key="1">
    <citation type="submission" date="2020-10" db="EMBL/GenBank/DDBJ databases">
        <title>Myceligenerans pegani sp. nov., an endophytic actinomycete isolated from Peganum harmala L. in Xinjiang, China.</title>
        <authorList>
            <person name="Xin L."/>
        </authorList>
    </citation>
    <scope>NUCLEOTIDE SEQUENCE [LARGE SCALE GENOMIC DNA]</scope>
    <source>
        <strain evidence="2 3">TRM65318</strain>
    </source>
</reference>
<dbReference type="EMBL" id="JADAQT010000069">
    <property type="protein sequence ID" value="MBE1875733.1"/>
    <property type="molecule type" value="Genomic_DNA"/>
</dbReference>
<evidence type="ECO:0000313" key="3">
    <source>
        <dbReference type="Proteomes" id="UP000625527"/>
    </source>
</evidence>
<dbReference type="SUPFAM" id="SSF48452">
    <property type="entry name" value="TPR-like"/>
    <property type="match status" value="1"/>
</dbReference>
<dbReference type="Proteomes" id="UP000625527">
    <property type="component" value="Unassembled WGS sequence"/>
</dbReference>
<evidence type="ECO:0000313" key="2">
    <source>
        <dbReference type="EMBL" id="MBE1875733.1"/>
    </source>
</evidence>
<protein>
    <submittedName>
        <fullName evidence="2">Helix-turn-helix transcriptional regulator</fullName>
    </submittedName>
</protein>
<dbReference type="SMART" id="SM00530">
    <property type="entry name" value="HTH_XRE"/>
    <property type="match status" value="1"/>
</dbReference>
<dbReference type="Pfam" id="PF13560">
    <property type="entry name" value="HTH_31"/>
    <property type="match status" value="1"/>
</dbReference>
<name>A0ABR9MWH8_9MICO</name>
<keyword evidence="3" id="KW-1185">Reference proteome</keyword>
<accession>A0ABR9MWH8</accession>